<organism evidence="1 2">
    <name type="scientific">Haemonchus contortus</name>
    <name type="common">Barber pole worm</name>
    <dbReference type="NCBI Taxonomy" id="6289"/>
    <lineage>
        <taxon>Eukaryota</taxon>
        <taxon>Metazoa</taxon>
        <taxon>Ecdysozoa</taxon>
        <taxon>Nematoda</taxon>
        <taxon>Chromadorea</taxon>
        <taxon>Rhabditida</taxon>
        <taxon>Rhabditina</taxon>
        <taxon>Rhabditomorpha</taxon>
        <taxon>Strongyloidea</taxon>
        <taxon>Trichostrongylidae</taxon>
        <taxon>Haemonchus</taxon>
    </lineage>
</organism>
<accession>A0A7I4YN65</accession>
<proteinExistence type="predicted"/>
<dbReference type="WBParaSite" id="HCON_00124725-00001">
    <property type="protein sequence ID" value="HCON_00124725-00001"/>
    <property type="gene ID" value="HCON_00124725"/>
</dbReference>
<keyword evidence="1" id="KW-1185">Reference proteome</keyword>
<evidence type="ECO:0000313" key="2">
    <source>
        <dbReference type="WBParaSite" id="HCON_00124725-00001"/>
    </source>
</evidence>
<dbReference type="AlphaFoldDB" id="A0A7I4YN65"/>
<dbReference type="Proteomes" id="UP000025227">
    <property type="component" value="Unplaced"/>
</dbReference>
<evidence type="ECO:0000313" key="1">
    <source>
        <dbReference type="Proteomes" id="UP000025227"/>
    </source>
</evidence>
<reference evidence="2" key="1">
    <citation type="submission" date="2020-12" db="UniProtKB">
        <authorList>
            <consortium name="WormBaseParasite"/>
        </authorList>
    </citation>
    <scope>IDENTIFICATION</scope>
    <source>
        <strain evidence="2">MHco3</strain>
    </source>
</reference>
<name>A0A7I4YN65_HAECO</name>
<sequence length="136" mass="15128">ISPLLFTASSGTATLVKPQKAHPALFCTFKLTTIGDVSWNYINNYPTVYSQSYGGCLKMCLEEYPECVIVGVEAEDSNDVPSTQVNISNLKYECTVFYSESSPNDYTWANDPSMILYKLERDEVDAKCPLAVDVFP</sequence>
<protein>
    <submittedName>
        <fullName evidence="2">CW domain-containing protein</fullName>
    </submittedName>
</protein>